<dbReference type="Pfam" id="PF02449">
    <property type="entry name" value="Glyco_hydro_42"/>
    <property type="match status" value="1"/>
</dbReference>
<evidence type="ECO:0000256" key="2">
    <source>
        <dbReference type="ARBA" id="ARBA00005940"/>
    </source>
</evidence>
<keyword evidence="5 6" id="KW-0326">Glycosidase</keyword>
<keyword evidence="14" id="KW-1185">Reference proteome</keyword>
<evidence type="ECO:0000256" key="1">
    <source>
        <dbReference type="ARBA" id="ARBA00001412"/>
    </source>
</evidence>
<reference evidence="13 14" key="1">
    <citation type="submission" date="2016-10" db="EMBL/GenBank/DDBJ databases">
        <authorList>
            <person name="de Groot N.N."/>
        </authorList>
    </citation>
    <scope>NUCLEOTIDE SEQUENCE [LARGE SCALE GENOMIC DNA]</scope>
    <source>
        <strain evidence="13 14">CGMCC 1.6502</strain>
    </source>
</reference>
<protein>
    <recommendedName>
        <fullName evidence="3 6">Beta-galactosidase</fullName>
        <shortName evidence="6">Beta-gal</shortName>
        <ecNumber evidence="3 6">3.2.1.23</ecNumber>
    </recommendedName>
</protein>
<dbReference type="AlphaFoldDB" id="A0A1G8Y430"/>
<feature type="domain" description="Beta-galactosidase trimerisation" evidence="11">
    <location>
        <begin position="404"/>
        <end position="615"/>
    </location>
</feature>
<sequence>MTKRYKPVSQKIPKMLNGADYNPEQWDQYPGILEEDMRLMKLAKCNVMSVGIFSWAKLEPEEGVFHFEWLDNILDKLAENGIFAFLATPSGARPAWMSEKYEEVLRVGPDRVRNLHGLRHNHCYTSPVYREKVSIINSKLAERYANHPAVIGWHISNEYGGECHCDYCQDAFREWLKNKYGTLDNVNHSWWASFWSHTYSAWSQIESPAPHGETMVHGLNLDWKRFVTDQTLNFFIHEVKPLKKVNPDLPVTTNFMEAFEGLNYAKFAEALDFVSWDSYPTWHDQNGDINQAAWVAMNHDMFRSIKGGKPFLLMESTPSLTNWQPISKLKRPGMHLLASMQAVAHGSDSVQYFQWRKSRGSSEKFHGAVVDHVGNEHTRVFKDVTSVGETLDQLDAIVGTVVDAEVAIIFDTENRWAVKDVQGPRNQAINYEQTVAEHYQAFWRQGVSADVIDMDSDISNYKLVVAPMLYMVRPGVGEKIEAYVKQGGTFVTTYWSGIVNENDLTNLGGFPGPLRRTLGIWSEEIDGLYDGQTNRVKIGENELGLSGEYTAHELCDLIHLEGATALASYQNDFYAGRPALTVNKFGKGKAYYVASRNKQPFHDEFFSKIIAACGIKKAITTDLPEGVSAQCRTDGRHDYLFLMNFSKAEQSVELPEEVFTSLMDDTAVSGNCVLSPFGLAILKREKAERKTDDVTS</sequence>
<evidence type="ECO:0000256" key="9">
    <source>
        <dbReference type="PIRSR" id="PIRSR001084-3"/>
    </source>
</evidence>
<feature type="binding site" evidence="8">
    <location>
        <position position="323"/>
    </location>
    <ligand>
        <name>substrate</name>
    </ligand>
</feature>
<proteinExistence type="inferred from homology"/>
<name>A0A1G8Y430_9BACI</name>
<dbReference type="Gene3D" id="2.60.40.1180">
    <property type="entry name" value="Golgi alpha-mannosidase II"/>
    <property type="match status" value="1"/>
</dbReference>
<dbReference type="GO" id="GO:0004565">
    <property type="term" value="F:beta-galactosidase activity"/>
    <property type="evidence" value="ECO:0007669"/>
    <property type="project" value="UniProtKB-EC"/>
</dbReference>
<dbReference type="InterPro" id="IPR013529">
    <property type="entry name" value="Glyco_hydro_42_N"/>
</dbReference>
<dbReference type="InterPro" id="IPR013738">
    <property type="entry name" value="Beta_galactosidase_Trimer"/>
</dbReference>
<feature type="binding site" evidence="9">
    <location>
        <position position="123"/>
    </location>
    <ligand>
        <name>Zn(2+)</name>
        <dbReference type="ChEBI" id="CHEBI:29105"/>
    </ligand>
</feature>
<dbReference type="EC" id="3.2.1.23" evidence="3 6"/>
<evidence type="ECO:0000313" key="14">
    <source>
        <dbReference type="Proteomes" id="UP000198694"/>
    </source>
</evidence>
<feature type="binding site" evidence="9">
    <location>
        <position position="165"/>
    </location>
    <ligand>
        <name>Zn(2+)</name>
        <dbReference type="ChEBI" id="CHEBI:29105"/>
    </ligand>
</feature>
<evidence type="ECO:0000256" key="4">
    <source>
        <dbReference type="ARBA" id="ARBA00022801"/>
    </source>
</evidence>
<dbReference type="OrthoDB" id="9800974at2"/>
<dbReference type="InterPro" id="IPR017853">
    <property type="entry name" value="GH"/>
</dbReference>
<dbReference type="GO" id="GO:0006012">
    <property type="term" value="P:galactose metabolic process"/>
    <property type="evidence" value="ECO:0007669"/>
    <property type="project" value="InterPro"/>
</dbReference>
<comment type="catalytic activity">
    <reaction evidence="1 6">
        <text>Hydrolysis of terminal non-reducing beta-D-galactose residues in beta-D-galactosides.</text>
        <dbReference type="EC" id="3.2.1.23"/>
    </reaction>
</comment>
<gene>
    <name evidence="13" type="ORF">SAMN05216243_1378</name>
</gene>
<feature type="binding site" evidence="9">
    <location>
        <position position="168"/>
    </location>
    <ligand>
        <name>Zn(2+)</name>
        <dbReference type="ChEBI" id="CHEBI:29105"/>
    </ligand>
</feature>
<dbReference type="Proteomes" id="UP000198694">
    <property type="component" value="Unassembled WGS sequence"/>
</dbReference>
<evidence type="ECO:0000259" key="12">
    <source>
        <dbReference type="Pfam" id="PF08533"/>
    </source>
</evidence>
<dbReference type="SUPFAM" id="SSF52317">
    <property type="entry name" value="Class I glutamine amidotransferase-like"/>
    <property type="match status" value="1"/>
</dbReference>
<dbReference type="InterPro" id="IPR013780">
    <property type="entry name" value="Glyco_hydro_b"/>
</dbReference>
<dbReference type="InterPro" id="IPR013739">
    <property type="entry name" value="Beta_galactosidase_C"/>
</dbReference>
<evidence type="ECO:0000259" key="10">
    <source>
        <dbReference type="Pfam" id="PF02449"/>
    </source>
</evidence>
<dbReference type="Pfam" id="PF08532">
    <property type="entry name" value="Glyco_hydro_42M"/>
    <property type="match status" value="1"/>
</dbReference>
<dbReference type="SUPFAM" id="SSF51445">
    <property type="entry name" value="(Trans)glycosidases"/>
    <property type="match status" value="1"/>
</dbReference>
<dbReference type="EMBL" id="FNFL01000002">
    <property type="protein sequence ID" value="SDJ97194.1"/>
    <property type="molecule type" value="Genomic_DNA"/>
</dbReference>
<comment type="similarity">
    <text evidence="2 6">Belongs to the glycosyl hydrolase 42 family.</text>
</comment>
<dbReference type="CDD" id="cd03143">
    <property type="entry name" value="A4_beta-galactosidase_middle_domain"/>
    <property type="match status" value="1"/>
</dbReference>
<evidence type="ECO:0000256" key="6">
    <source>
        <dbReference type="PIRNR" id="PIRNR001084"/>
    </source>
</evidence>
<evidence type="ECO:0000256" key="7">
    <source>
        <dbReference type="PIRSR" id="PIRSR001084-1"/>
    </source>
</evidence>
<feature type="active site" description="Nucleophile" evidence="7">
    <location>
        <position position="315"/>
    </location>
</feature>
<evidence type="ECO:0000256" key="3">
    <source>
        <dbReference type="ARBA" id="ARBA00012756"/>
    </source>
</evidence>
<dbReference type="PIRSF" id="PIRSF001084">
    <property type="entry name" value="B-galactosidase"/>
    <property type="match status" value="1"/>
</dbReference>
<feature type="binding site" evidence="8">
    <location>
        <position position="119"/>
    </location>
    <ligand>
        <name>substrate</name>
    </ligand>
</feature>
<dbReference type="STRING" id="407036.SAMN05216243_1378"/>
<evidence type="ECO:0000259" key="11">
    <source>
        <dbReference type="Pfam" id="PF08532"/>
    </source>
</evidence>
<organism evidence="13 14">
    <name type="scientific">Sediminibacillus albus</name>
    <dbReference type="NCBI Taxonomy" id="407036"/>
    <lineage>
        <taxon>Bacteria</taxon>
        <taxon>Bacillati</taxon>
        <taxon>Bacillota</taxon>
        <taxon>Bacilli</taxon>
        <taxon>Bacillales</taxon>
        <taxon>Bacillaceae</taxon>
        <taxon>Sediminibacillus</taxon>
    </lineage>
</organism>
<evidence type="ECO:0000256" key="5">
    <source>
        <dbReference type="ARBA" id="ARBA00023295"/>
    </source>
</evidence>
<feature type="domain" description="Glycoside hydrolase family 42 N-terminal" evidence="10">
    <location>
        <begin position="20"/>
        <end position="394"/>
    </location>
</feature>
<evidence type="ECO:0000256" key="8">
    <source>
        <dbReference type="PIRSR" id="PIRSR001084-2"/>
    </source>
</evidence>
<dbReference type="GO" id="GO:0009341">
    <property type="term" value="C:beta-galactosidase complex"/>
    <property type="evidence" value="ECO:0007669"/>
    <property type="project" value="InterPro"/>
</dbReference>
<feature type="active site" description="Proton donor" evidence="7">
    <location>
        <position position="158"/>
    </location>
</feature>
<keyword evidence="9" id="KW-0479">Metal-binding</keyword>
<keyword evidence="4 6" id="KW-0378">Hydrolase</keyword>
<dbReference type="Gene3D" id="3.20.20.80">
    <property type="entry name" value="Glycosidases"/>
    <property type="match status" value="1"/>
</dbReference>
<feature type="binding site" evidence="9">
    <location>
        <position position="163"/>
    </location>
    <ligand>
        <name>Zn(2+)</name>
        <dbReference type="ChEBI" id="CHEBI:29105"/>
    </ligand>
</feature>
<dbReference type="GO" id="GO:0046872">
    <property type="term" value="F:metal ion binding"/>
    <property type="evidence" value="ECO:0007669"/>
    <property type="project" value="UniProtKB-KW"/>
</dbReference>
<dbReference type="InterPro" id="IPR003476">
    <property type="entry name" value="Glyco_hydro_42"/>
</dbReference>
<dbReference type="Pfam" id="PF08533">
    <property type="entry name" value="Glyco_hydro_42C"/>
    <property type="match status" value="1"/>
</dbReference>
<dbReference type="PANTHER" id="PTHR36447:SF1">
    <property type="entry name" value="BETA-GALACTOSIDASE GANA"/>
    <property type="match status" value="1"/>
</dbReference>
<dbReference type="PANTHER" id="PTHR36447">
    <property type="entry name" value="BETA-GALACTOSIDASE GANA"/>
    <property type="match status" value="1"/>
</dbReference>
<keyword evidence="9" id="KW-0862">Zinc</keyword>
<feature type="domain" description="Beta-galactosidase C-terminal" evidence="12">
    <location>
        <begin position="626"/>
        <end position="684"/>
    </location>
</feature>
<dbReference type="InterPro" id="IPR029062">
    <property type="entry name" value="Class_I_gatase-like"/>
</dbReference>
<dbReference type="RefSeq" id="WP_093212435.1">
    <property type="nucleotide sequence ID" value="NZ_FNFL01000002.1"/>
</dbReference>
<dbReference type="Gene3D" id="3.40.50.880">
    <property type="match status" value="1"/>
</dbReference>
<evidence type="ECO:0000313" key="13">
    <source>
        <dbReference type="EMBL" id="SDJ97194.1"/>
    </source>
</evidence>
<accession>A0A1G8Y430</accession>
<feature type="binding site" evidence="8">
    <location>
        <position position="157"/>
    </location>
    <ligand>
        <name>substrate</name>
    </ligand>
</feature>